<dbReference type="PROSITE" id="PS01178">
    <property type="entry name" value="ANAPHYLATOXIN_2"/>
    <property type="match status" value="1"/>
</dbReference>
<dbReference type="Pfam" id="PF21308">
    <property type="entry name" value="C3_CUB2"/>
    <property type="match status" value="1"/>
</dbReference>
<dbReference type="InterPro" id="IPR018933">
    <property type="entry name" value="Netrin_module_non-TIMP"/>
</dbReference>
<feature type="compositionally biased region" description="Polar residues" evidence="15">
    <location>
        <begin position="656"/>
        <end position="670"/>
    </location>
</feature>
<dbReference type="Gene3D" id="1.50.10.20">
    <property type="match status" value="1"/>
</dbReference>
<keyword evidence="10" id="KW-0882">Thioester bond</keyword>
<dbReference type="InterPro" id="IPR011626">
    <property type="entry name" value="Alpha-macroglobulin_TED"/>
</dbReference>
<dbReference type="InterPro" id="IPR000020">
    <property type="entry name" value="Anaphylatoxin/fibulin"/>
</dbReference>
<dbReference type="Pfam" id="PF01759">
    <property type="entry name" value="NTR"/>
    <property type="match status" value="1"/>
</dbReference>
<evidence type="ECO:0000256" key="10">
    <source>
        <dbReference type="ARBA" id="ARBA00022966"/>
    </source>
</evidence>
<dbReference type="Gene3D" id="2.60.40.1940">
    <property type="match status" value="1"/>
</dbReference>
<evidence type="ECO:0000256" key="9">
    <source>
        <dbReference type="ARBA" id="ARBA00022900"/>
    </source>
</evidence>
<dbReference type="SUPFAM" id="SSF48239">
    <property type="entry name" value="Terpenoid cyclases/Protein prenyltransferases"/>
    <property type="match status" value="1"/>
</dbReference>
<reference evidence="19" key="1">
    <citation type="submission" date="2025-08" db="UniProtKB">
        <authorList>
            <consortium name="Ensembl"/>
        </authorList>
    </citation>
    <scope>IDENTIFICATION</scope>
</reference>
<dbReference type="Pfam" id="PF07703">
    <property type="entry name" value="A2M_BRD"/>
    <property type="match status" value="1"/>
</dbReference>
<evidence type="ECO:0000256" key="7">
    <source>
        <dbReference type="ARBA" id="ARBA00022729"/>
    </source>
</evidence>
<dbReference type="SMART" id="SM01359">
    <property type="entry name" value="A2M_N_2"/>
    <property type="match status" value="1"/>
</dbReference>
<dbReference type="GO" id="GO:0004867">
    <property type="term" value="F:serine-type endopeptidase inhibitor activity"/>
    <property type="evidence" value="ECO:0007669"/>
    <property type="project" value="UniProtKB-KW"/>
</dbReference>
<dbReference type="Pfam" id="PF01835">
    <property type="entry name" value="MG2"/>
    <property type="match status" value="1"/>
</dbReference>
<keyword evidence="7 16" id="KW-0732">Signal</keyword>
<dbReference type="InterPro" id="IPR008930">
    <property type="entry name" value="Terpenoid_cyclase/PrenylTrfase"/>
</dbReference>
<dbReference type="PANTHER" id="PTHR11412:SF111">
    <property type="entry name" value="VENOM FACTOR"/>
    <property type="match status" value="1"/>
</dbReference>
<dbReference type="Proteomes" id="UP000694540">
    <property type="component" value="Unplaced"/>
</dbReference>
<evidence type="ECO:0000256" key="3">
    <source>
        <dbReference type="ARBA" id="ARBA00010952"/>
    </source>
</evidence>
<evidence type="ECO:0000313" key="20">
    <source>
        <dbReference type="Proteomes" id="UP000694540"/>
    </source>
</evidence>
<dbReference type="Pfam" id="PF01821">
    <property type="entry name" value="ANATO"/>
    <property type="match status" value="1"/>
</dbReference>
<keyword evidence="5" id="KW-0391">Immunity</keyword>
<keyword evidence="4" id="KW-0964">Secreted</keyword>
<dbReference type="InterPro" id="IPR050473">
    <property type="entry name" value="A2M/Complement_sys"/>
</dbReference>
<keyword evidence="9" id="KW-0722">Serine protease inhibitor</keyword>
<comment type="similarity">
    <text evidence="3">Belongs to the protease inhibitor I39 (alpha-2-macroglobulin) family.</text>
</comment>
<dbReference type="GO" id="GO:0005615">
    <property type="term" value="C:extracellular space"/>
    <property type="evidence" value="ECO:0007669"/>
    <property type="project" value="InterPro"/>
</dbReference>
<evidence type="ECO:0000313" key="19">
    <source>
        <dbReference type="Ensembl" id="ENSCWAP00000008624.1"/>
    </source>
</evidence>
<organism evidence="19 20">
    <name type="scientific">Catagonus wagneri</name>
    <name type="common">Chacoan peccary</name>
    <dbReference type="NCBI Taxonomy" id="51154"/>
    <lineage>
        <taxon>Eukaryota</taxon>
        <taxon>Metazoa</taxon>
        <taxon>Chordata</taxon>
        <taxon>Craniata</taxon>
        <taxon>Vertebrata</taxon>
        <taxon>Euteleostomi</taxon>
        <taxon>Mammalia</taxon>
        <taxon>Eutheria</taxon>
        <taxon>Laurasiatheria</taxon>
        <taxon>Artiodactyla</taxon>
        <taxon>Suina</taxon>
        <taxon>Tayassuidae</taxon>
        <taxon>Catagonus</taxon>
    </lineage>
</organism>
<evidence type="ECO:0000256" key="6">
    <source>
        <dbReference type="ARBA" id="ARBA00022690"/>
    </source>
</evidence>
<dbReference type="SMART" id="SM01361">
    <property type="entry name" value="A2M_recep"/>
    <property type="match status" value="1"/>
</dbReference>
<evidence type="ECO:0000256" key="5">
    <source>
        <dbReference type="ARBA" id="ARBA00022588"/>
    </source>
</evidence>
<dbReference type="Pfam" id="PF00207">
    <property type="entry name" value="A2M"/>
    <property type="match status" value="1"/>
</dbReference>
<dbReference type="InterPro" id="IPR036595">
    <property type="entry name" value="A-macroglobulin_rcpt-bd_sf"/>
</dbReference>
<dbReference type="PROSITE" id="PS01177">
    <property type="entry name" value="ANAPHYLATOXIN_1"/>
    <property type="match status" value="1"/>
</dbReference>
<dbReference type="FunFam" id="2.60.40.1930:FF:000001">
    <property type="entry name" value="CD109 isoform 3"/>
    <property type="match status" value="1"/>
</dbReference>
<evidence type="ECO:0000256" key="8">
    <source>
        <dbReference type="ARBA" id="ARBA00022875"/>
    </source>
</evidence>
<comment type="subcellular location">
    <subcellularLocation>
        <location evidence="1">Cell surface</location>
    </subcellularLocation>
    <subcellularLocation>
        <location evidence="2">Secreted</location>
    </subcellularLocation>
</comment>
<dbReference type="InterPro" id="IPR002890">
    <property type="entry name" value="MG2"/>
</dbReference>
<proteinExistence type="inferred from homology"/>
<dbReference type="SMART" id="SM00643">
    <property type="entry name" value="C345C"/>
    <property type="match status" value="1"/>
</dbReference>
<keyword evidence="11" id="KW-1015">Disulfide bond</keyword>
<dbReference type="Pfam" id="PF17791">
    <property type="entry name" value="MG3"/>
    <property type="match status" value="1"/>
</dbReference>
<dbReference type="SMART" id="SM01419">
    <property type="entry name" value="Thiol-ester_cl"/>
    <property type="match status" value="1"/>
</dbReference>
<evidence type="ECO:0000259" key="18">
    <source>
        <dbReference type="PROSITE" id="PS50189"/>
    </source>
</evidence>
<dbReference type="CDD" id="cd00017">
    <property type="entry name" value="ANATO"/>
    <property type="match status" value="1"/>
</dbReference>
<evidence type="ECO:0000256" key="2">
    <source>
        <dbReference type="ARBA" id="ARBA00004613"/>
    </source>
</evidence>
<dbReference type="InterPro" id="IPR041425">
    <property type="entry name" value="C3/4/5_MG1"/>
</dbReference>
<dbReference type="InterPro" id="IPR008993">
    <property type="entry name" value="TIMP-like_OB-fold"/>
</dbReference>
<dbReference type="InterPro" id="IPR001134">
    <property type="entry name" value="Netrin_domain"/>
</dbReference>
<keyword evidence="13" id="KW-0325">Glycoprotein</keyword>
<evidence type="ECO:0000256" key="14">
    <source>
        <dbReference type="ARBA" id="ARBA00023198"/>
    </source>
</evidence>
<dbReference type="SMART" id="SM00104">
    <property type="entry name" value="ANATO"/>
    <property type="match status" value="1"/>
</dbReference>
<dbReference type="Gene3D" id="2.60.40.1930">
    <property type="match status" value="3"/>
</dbReference>
<feature type="domain" description="Anaphylatoxin-like" evidence="17">
    <location>
        <begin position="697"/>
        <end position="732"/>
    </location>
</feature>
<accession>A0A8C3W6L6</accession>
<dbReference type="SMART" id="SM01360">
    <property type="entry name" value="A2M"/>
    <property type="match status" value="1"/>
</dbReference>
<dbReference type="InterPro" id="IPR048848">
    <property type="entry name" value="C3_CUB2"/>
</dbReference>
<dbReference type="InterPro" id="IPR041555">
    <property type="entry name" value="MG3"/>
</dbReference>
<keyword evidence="6" id="KW-0646">Protease inhibitor</keyword>
<dbReference type="GO" id="GO:0006958">
    <property type="term" value="P:complement activation, classical pathway"/>
    <property type="evidence" value="ECO:0007669"/>
    <property type="project" value="UniProtKB-KW"/>
</dbReference>
<evidence type="ECO:0000256" key="12">
    <source>
        <dbReference type="ARBA" id="ARBA00023162"/>
    </source>
</evidence>
<dbReference type="FunFam" id="2.60.40.10:FF:000155">
    <property type="entry name" value="complement C3 isoform X1"/>
    <property type="match status" value="1"/>
</dbReference>
<dbReference type="CDD" id="cd02896">
    <property type="entry name" value="complement_C3_C4_C5"/>
    <property type="match status" value="1"/>
</dbReference>
<dbReference type="Gene3D" id="2.60.120.1540">
    <property type="match status" value="1"/>
</dbReference>
<feature type="domain" description="NTR" evidence="18">
    <location>
        <begin position="1485"/>
        <end position="1628"/>
    </location>
</feature>
<keyword evidence="14" id="KW-0395">Inflammatory response</keyword>
<evidence type="ECO:0000256" key="4">
    <source>
        <dbReference type="ARBA" id="ARBA00022525"/>
    </source>
</evidence>
<dbReference type="InterPro" id="IPR047565">
    <property type="entry name" value="Alpha-macroglob_thiol-ester_cl"/>
</dbReference>
<dbReference type="SUPFAM" id="SSF50242">
    <property type="entry name" value="TIMP-like"/>
    <property type="match status" value="1"/>
</dbReference>
<name>A0A8C3W6L6_9CETA</name>
<protein>
    <recommendedName>
        <fullName evidence="21">Complement C3</fullName>
    </recommendedName>
</protein>
<dbReference type="GO" id="GO:0006954">
    <property type="term" value="P:inflammatory response"/>
    <property type="evidence" value="ECO:0007669"/>
    <property type="project" value="UniProtKB-KW"/>
</dbReference>
<dbReference type="Pfam" id="PF07677">
    <property type="entry name" value="A2M_recep"/>
    <property type="match status" value="1"/>
</dbReference>
<dbReference type="Ensembl" id="ENSCWAT00000009374.1">
    <property type="protein sequence ID" value="ENSCWAP00000008624.1"/>
    <property type="gene ID" value="ENSCWAG00000005053.1"/>
</dbReference>
<dbReference type="FunFam" id="2.60.40.1940:FF:000001">
    <property type="entry name" value="Complement component C3"/>
    <property type="match status" value="1"/>
</dbReference>
<dbReference type="InterPro" id="IPR001599">
    <property type="entry name" value="Macroglobln_a2"/>
</dbReference>
<sequence length="1630" mass="182815">MDVPWPLGLILLLLGARVAHAEPLYMLVTPRVLRVSSPENIHVQAHSDSGEHLTRPLEVNVTVWDFPMKKTVVARSRLILSPENNFMDQTPVTIPEKLVYPPRPGTQYVIIQARWAPTSASSSMEKLVLVAPHAGYIFIQTDKGIYTPEHLVQYRVYTVDHKMDPVTRIFTLDIKNPQGVTVISQDFQAKDGVFASSFPLPELISLGTWSIEASYQSAPRQTFKAAFEVKEYVLPSFEVQLKPNKTFFYLNDYALGVNIQAQYIFNKPVNGHALAVFGVKLDSRRIPIQKSLQRSEISEGLGHVTLQKDTLMAEFEGPEENFTGASIFVNVTVFSSGGEMVQAETSGVKIVRSPYNIKFTRTPQYFKPGMPFYFRVLVSNPDGSPASGVLIRCQNHKVYTSSSGVATLTINTDADMQELPIQVETDAPLRPEEQASATMTAWPYSTQDNSGNFLHIEVKTLGTEVGSNIQLSLNTRHKNPATKNQIRYFTILVLSKGRIVYAKHQVKSQGSVYTSAIIDVTSEMLPSFRILAFYLLPRGTGQDPELVADSIWIDVNDRCMGTLKVGMKNEGYLQTVQPSSRVEVKVTGDAEATVRLVAVDKAVSVLNSKHKLTQKKVWDTVEEHDIGCTAGSGKDRLAVFKDAGLDMKMSTGTDTLASSDWQCPESSPPTRQRRSLKRLETKRNAVNKFETELERKCCEVGLRESPAGLSCEERTRHVRYGPDCVAAFLSCCRLSEALTREAREEQLLLGTMDEDEEDFDDIFLENQPVRSLFPESWFWRKITLPPSESGISHFVSSVTVPDSITTWQFVAISVKAGRGLCVSDPFELTVTKLFFVDLKLPFSVVRNEQVQIQAVLYNFMVNPIRVRVEFPHKESLCSAAKPGAPSRQVVTVPPTSSKMVPFVLLPLEIGKVDVEVKAGAFGVQDHVRKTLLVQAGGQIKQVSHSIFLNPQGQTQTELVPKQEILDKIPNTEAEVFVSVQGDILAETILGSLTPRETQRLLRVPTGCPEQTLSSLTPAILLTRYLDATGQWNRVGVELREKVMKNIVSGYTRMLTHRSADGTYHTSKGNPGSTWLSSYVFRVFALAYPVMTVSALHLPSLCDIANWLITQRQARDGSFLEEGPVVMASMQGGYRGSEADVSLTALVLIALNEGKELCNQNVPNLEASMKKASGFLEKKLFHIRTTFAIAIASYALALARSPQANDRLDRFASPDKSHWPVDDVNTNSLYSIEATAYALMQKLELGRLNETFAIAKWLLEMRELGGGFRSTQVTRASRAVRGAAPHPNIQTTDLHVQIRAPKRALNVQWSIDESNAYQLRSAKFSAQDDLEIEASGSGRGTISILTMYYRSPEFWKDTCNLYHLNVTLHTAQEENKKREETFQLRMKTRFQGYREATMTIMEVSLLTGFYPNQDDLKQLTNEVERYAFQYETRTTSSDSTVVLYLEKLSHREDTVLGFRIHRMLQAEFLQSAQVTVYDYYEPSRRCSSFYNLPTERSSLRKICHKDVCRCAEVYKARLESVEASTSNPYVYYNMQIQAIIKSGTDSVKSLTMKKFVSHTTCYDSLGLEENETYLIMGQTSDLWRVKSEYTHVLGKETFLMHWPAEGAAGRKELLDQLEGFSEYMRTHGCES</sequence>
<dbReference type="GO" id="GO:0006957">
    <property type="term" value="P:complement activation, alternative pathway"/>
    <property type="evidence" value="ECO:0007669"/>
    <property type="project" value="UniProtKB-KW"/>
</dbReference>
<dbReference type="InterPro" id="IPR011625">
    <property type="entry name" value="A2M_N_BRD"/>
</dbReference>
<dbReference type="PANTHER" id="PTHR11412">
    <property type="entry name" value="MACROGLOBULIN / COMPLEMENT"/>
    <property type="match status" value="1"/>
</dbReference>
<dbReference type="Pfam" id="PF17789">
    <property type="entry name" value="MG4"/>
    <property type="match status" value="1"/>
</dbReference>
<dbReference type="Gene3D" id="2.20.130.20">
    <property type="match status" value="1"/>
</dbReference>
<evidence type="ECO:0000256" key="11">
    <source>
        <dbReference type="ARBA" id="ARBA00023157"/>
    </source>
</evidence>
<dbReference type="Pfam" id="PF17790">
    <property type="entry name" value="MG1"/>
    <property type="match status" value="1"/>
</dbReference>
<keyword evidence="12" id="KW-0179">Complement alternate pathway</keyword>
<dbReference type="InterPro" id="IPR040839">
    <property type="entry name" value="MG4"/>
</dbReference>
<dbReference type="InterPro" id="IPR009048">
    <property type="entry name" value="A-macroglobulin_rcpt-bd"/>
</dbReference>
<evidence type="ECO:0000259" key="17">
    <source>
        <dbReference type="PROSITE" id="PS01178"/>
    </source>
</evidence>
<dbReference type="Gene3D" id="1.20.91.20">
    <property type="entry name" value="Anaphylotoxins (complement system)"/>
    <property type="match status" value="1"/>
</dbReference>
<dbReference type="GeneTree" id="ENSGT00940000164135"/>
<evidence type="ECO:0000256" key="15">
    <source>
        <dbReference type="SAM" id="MobiDB-lite"/>
    </source>
</evidence>
<keyword evidence="20" id="KW-1185">Reference proteome</keyword>
<evidence type="ECO:0000256" key="16">
    <source>
        <dbReference type="SAM" id="SignalP"/>
    </source>
</evidence>
<evidence type="ECO:0000256" key="13">
    <source>
        <dbReference type="ARBA" id="ARBA00023180"/>
    </source>
</evidence>
<dbReference type="InterPro" id="IPR018081">
    <property type="entry name" value="Anaphylatoxin_comp_syst"/>
</dbReference>
<dbReference type="Pfam" id="PF07678">
    <property type="entry name" value="TED_complement"/>
    <property type="match status" value="1"/>
</dbReference>
<reference evidence="19" key="2">
    <citation type="submission" date="2025-09" db="UniProtKB">
        <authorList>
            <consortium name="Ensembl"/>
        </authorList>
    </citation>
    <scope>IDENTIFICATION</scope>
</reference>
<feature type="signal peptide" evidence="16">
    <location>
        <begin position="1"/>
        <end position="21"/>
    </location>
</feature>
<dbReference type="SUPFAM" id="SSF49410">
    <property type="entry name" value="Alpha-macroglobulin receptor domain"/>
    <property type="match status" value="1"/>
</dbReference>
<feature type="region of interest" description="Disordered" evidence="15">
    <location>
        <begin position="656"/>
        <end position="675"/>
    </location>
</feature>
<keyword evidence="8" id="KW-0180">Complement pathway</keyword>
<evidence type="ECO:0008006" key="21">
    <source>
        <dbReference type="Google" id="ProtNLM"/>
    </source>
</evidence>
<dbReference type="InterPro" id="IPR013783">
    <property type="entry name" value="Ig-like_fold"/>
</dbReference>
<dbReference type="GO" id="GO:0009986">
    <property type="term" value="C:cell surface"/>
    <property type="evidence" value="ECO:0007669"/>
    <property type="project" value="UniProtKB-SubCell"/>
</dbReference>
<dbReference type="Gene3D" id="2.60.40.10">
    <property type="entry name" value="Immunoglobulins"/>
    <property type="match status" value="2"/>
</dbReference>
<dbReference type="Gene3D" id="6.20.50.160">
    <property type="match status" value="1"/>
</dbReference>
<dbReference type="Gene3D" id="2.40.50.120">
    <property type="match status" value="1"/>
</dbReference>
<evidence type="ECO:0000256" key="1">
    <source>
        <dbReference type="ARBA" id="ARBA00004241"/>
    </source>
</evidence>
<dbReference type="SUPFAM" id="SSF47686">
    <property type="entry name" value="Anaphylotoxins (complement system)"/>
    <property type="match status" value="1"/>
</dbReference>
<keyword evidence="5" id="KW-0399">Innate immunity</keyword>
<dbReference type="Gene3D" id="2.60.40.690">
    <property type="entry name" value="Alpha-macroglobulin, receptor-binding domain"/>
    <property type="match status" value="1"/>
</dbReference>
<feature type="chain" id="PRO_5034418657" description="Complement C3" evidence="16">
    <location>
        <begin position="22"/>
        <end position="1630"/>
    </location>
</feature>
<dbReference type="PROSITE" id="PS50189">
    <property type="entry name" value="NTR"/>
    <property type="match status" value="1"/>
</dbReference>